<evidence type="ECO:0000256" key="1">
    <source>
        <dbReference type="SAM" id="Phobius"/>
    </source>
</evidence>
<feature type="transmembrane region" description="Helical" evidence="1">
    <location>
        <begin position="41"/>
        <end position="60"/>
    </location>
</feature>
<gene>
    <name evidence="2" type="ORF">DC487_09250</name>
</gene>
<dbReference type="InterPro" id="IPR024294">
    <property type="entry name" value="DUF3810"/>
</dbReference>
<accession>A0A2T8HI31</accession>
<evidence type="ECO:0000313" key="2">
    <source>
        <dbReference type="EMBL" id="PVH25107.1"/>
    </source>
</evidence>
<dbReference type="RefSeq" id="WP_116775696.1">
    <property type="nucleotide sequence ID" value="NZ_QDKG01000003.1"/>
</dbReference>
<feature type="transmembrane region" description="Helical" evidence="1">
    <location>
        <begin position="12"/>
        <end position="29"/>
    </location>
</feature>
<dbReference type="OrthoDB" id="1048788at2"/>
<evidence type="ECO:0000313" key="3">
    <source>
        <dbReference type="Proteomes" id="UP000245627"/>
    </source>
</evidence>
<feature type="transmembrane region" description="Helical" evidence="1">
    <location>
        <begin position="98"/>
        <end position="117"/>
    </location>
</feature>
<protein>
    <submittedName>
        <fullName evidence="2">DUF3810 domain-containing protein</fullName>
    </submittedName>
</protein>
<feature type="transmembrane region" description="Helical" evidence="1">
    <location>
        <begin position="66"/>
        <end position="86"/>
    </location>
</feature>
<sequence length="361" mass="41953">MRSAGSKNRLYFWIIGVCVVLGIIGYVFVQDPARVEWLYSRNLYPLYSYLPTILFSWLPFSLGDLFYGFAVIGLLLLFVRGIRFLILKKWEQAGRSGLQFVCTILLLHHIFYMSWGLNYYRQPLAMNYALDVANISTEDYEIVLDSLIRRANVLRQQVDVQLIANSRNMQPLEHVMLADTTFNTILSKKHISAKHPVSSTLASYFTVNGYFNPFTHEVQVNALIPWPSFPFTVAHELSHQMGIGFEDECNFIAYQVLSEHPNPWYAYSAHYAAVQSLLGAMRYAKPQLFNTYFRKLDPAIVRDLQSEQDFWSNYSGPVNYISGIIYNHYLQHNNQPEGTQRYSMMNRLIVAWYKKENIAKR</sequence>
<dbReference type="AlphaFoldDB" id="A0A2T8HI31"/>
<dbReference type="EMBL" id="QDKG01000003">
    <property type="protein sequence ID" value="PVH25107.1"/>
    <property type="molecule type" value="Genomic_DNA"/>
</dbReference>
<keyword evidence="1" id="KW-1133">Transmembrane helix</keyword>
<dbReference type="Pfam" id="PF12725">
    <property type="entry name" value="DUF3810"/>
    <property type="match status" value="1"/>
</dbReference>
<proteinExistence type="predicted"/>
<organism evidence="2 3">
    <name type="scientific">Sphingobacterium corticibacter</name>
    <dbReference type="NCBI Taxonomy" id="2171749"/>
    <lineage>
        <taxon>Bacteria</taxon>
        <taxon>Pseudomonadati</taxon>
        <taxon>Bacteroidota</taxon>
        <taxon>Sphingobacteriia</taxon>
        <taxon>Sphingobacteriales</taxon>
        <taxon>Sphingobacteriaceae</taxon>
        <taxon>Sphingobacterium</taxon>
    </lineage>
</organism>
<dbReference type="Proteomes" id="UP000245627">
    <property type="component" value="Unassembled WGS sequence"/>
</dbReference>
<keyword evidence="3" id="KW-1185">Reference proteome</keyword>
<keyword evidence="1" id="KW-0472">Membrane</keyword>
<name>A0A2T8HI31_9SPHI</name>
<keyword evidence="1" id="KW-0812">Transmembrane</keyword>
<comment type="caution">
    <text evidence="2">The sequence shown here is derived from an EMBL/GenBank/DDBJ whole genome shotgun (WGS) entry which is preliminary data.</text>
</comment>
<reference evidence="2 3" key="1">
    <citation type="submission" date="2018-04" db="EMBL/GenBank/DDBJ databases">
        <title>Sphingobacterium cortibacter sp. nov.</title>
        <authorList>
            <person name="Li Y."/>
        </authorList>
    </citation>
    <scope>NUCLEOTIDE SEQUENCE [LARGE SCALE GENOMIC DNA]</scope>
    <source>
        <strain evidence="2 3">2c-3</strain>
    </source>
</reference>